<dbReference type="RefSeq" id="WP_064808087.1">
    <property type="nucleotide sequence ID" value="NZ_CP016023.1"/>
</dbReference>
<dbReference type="InterPro" id="IPR001173">
    <property type="entry name" value="Glyco_trans_2-like"/>
</dbReference>
<name>A0A192A545_9RALS</name>
<dbReference type="CDD" id="cd02511">
    <property type="entry name" value="Beta4Glucosyltransferase"/>
    <property type="match status" value="1"/>
</dbReference>
<dbReference type="SUPFAM" id="SSF53448">
    <property type="entry name" value="Nucleotide-diphospho-sugar transferases"/>
    <property type="match status" value="1"/>
</dbReference>
<dbReference type="Gene3D" id="1.25.40.10">
    <property type="entry name" value="Tetratricopeptide repeat domain"/>
    <property type="match status" value="1"/>
</dbReference>
<comment type="similarity">
    <text evidence="1">Belongs to the glycosyltransferase 2 family. WaaE/KdtX subfamily.</text>
</comment>
<keyword evidence="4" id="KW-1185">Reference proteome</keyword>
<evidence type="ECO:0000256" key="1">
    <source>
        <dbReference type="ARBA" id="ARBA00038494"/>
    </source>
</evidence>
<sequence length="380" mass="41797">MSKHAKHRRTGSNRSEIALVVIARNEAACIERCLLSVKPHVDRMIVLDTGSTDDTVAIAQACGAQVHHFTWVDDFSAARNAALAAANADWNLVLDADEWIAGGTEELRDACTFGPLLGVVCIRSEYDISGHVEHSNSWIARLLPRGVRYKGRIHEQPVASTPTAANLQRVRLPLVIGHDGYMNAKLDQKRGRNHALLQQELAEHPDDPYVLYQLGKDFEINLKDPAQAAAHYQRALTTAPKTAPYRHDLCICLLACLSKSKQLDAAITLAGEWMEEWANSPDYFYMLGHLMFEAAAQDAAQAEKQWLPMAESAFLKCLEIGEQPKLDAAVFGRGSFAAAKYLALTYRAQADTLAIKANHFSNLARQMQENIASAATPVAA</sequence>
<dbReference type="EMBL" id="CP016023">
    <property type="protein sequence ID" value="ANJ75468.1"/>
    <property type="molecule type" value="Genomic_DNA"/>
</dbReference>
<feature type="domain" description="Glycosyltransferase 2-like" evidence="2">
    <location>
        <begin position="19"/>
        <end position="137"/>
    </location>
</feature>
<dbReference type="GO" id="GO:0016740">
    <property type="term" value="F:transferase activity"/>
    <property type="evidence" value="ECO:0007669"/>
    <property type="project" value="UniProtKB-KW"/>
</dbReference>
<dbReference type="GeneID" id="61529015"/>
<dbReference type="AlphaFoldDB" id="A0A192A545"/>
<dbReference type="STRING" id="190721.ACS15_5100"/>
<dbReference type="Pfam" id="PF00535">
    <property type="entry name" value="Glycos_transf_2"/>
    <property type="match status" value="1"/>
</dbReference>
<dbReference type="InterPro" id="IPR029044">
    <property type="entry name" value="Nucleotide-diphossugar_trans"/>
</dbReference>
<organism evidence="3 4">
    <name type="scientific">Ralstonia insidiosa</name>
    <dbReference type="NCBI Taxonomy" id="190721"/>
    <lineage>
        <taxon>Bacteria</taxon>
        <taxon>Pseudomonadati</taxon>
        <taxon>Pseudomonadota</taxon>
        <taxon>Betaproteobacteria</taxon>
        <taxon>Burkholderiales</taxon>
        <taxon>Burkholderiaceae</taxon>
        <taxon>Ralstonia</taxon>
    </lineage>
</organism>
<accession>A0A192A545</accession>
<evidence type="ECO:0000313" key="3">
    <source>
        <dbReference type="EMBL" id="ANJ75468.1"/>
    </source>
</evidence>
<dbReference type="SUPFAM" id="SSF48452">
    <property type="entry name" value="TPR-like"/>
    <property type="match status" value="1"/>
</dbReference>
<reference evidence="4" key="1">
    <citation type="submission" date="2016-06" db="EMBL/GenBank/DDBJ databases">
        <authorList>
            <person name="Xu Y."/>
            <person name="Nagy A."/>
            <person name="Yan X."/>
            <person name="Kim S.W."/>
            <person name="Haley B."/>
            <person name="Liu N.T."/>
            <person name="Nou X."/>
        </authorList>
    </citation>
    <scope>NUCLEOTIDE SEQUENCE [LARGE SCALE GENOMIC DNA]</scope>
    <source>
        <strain evidence="4">ATCC 49129</strain>
    </source>
</reference>
<dbReference type="InterPro" id="IPR011990">
    <property type="entry name" value="TPR-like_helical_dom_sf"/>
</dbReference>
<proteinExistence type="inferred from homology"/>
<dbReference type="Proteomes" id="UP000078572">
    <property type="component" value="Chromosome 2"/>
</dbReference>
<keyword evidence="3" id="KW-0808">Transferase</keyword>
<evidence type="ECO:0000313" key="4">
    <source>
        <dbReference type="Proteomes" id="UP000078572"/>
    </source>
</evidence>
<dbReference type="Gene3D" id="3.90.550.10">
    <property type="entry name" value="Spore Coat Polysaccharide Biosynthesis Protein SpsA, Chain A"/>
    <property type="match status" value="1"/>
</dbReference>
<dbReference type="PANTHER" id="PTHR43630:SF2">
    <property type="entry name" value="GLYCOSYLTRANSFERASE"/>
    <property type="match status" value="1"/>
</dbReference>
<protein>
    <submittedName>
        <fullName evidence="3">Family 2 glycosyl transferase</fullName>
    </submittedName>
</protein>
<gene>
    <name evidence="3" type="ORF">A9Y76_23520</name>
</gene>
<dbReference type="PANTHER" id="PTHR43630">
    <property type="entry name" value="POLY-BETA-1,6-N-ACETYL-D-GLUCOSAMINE SYNTHASE"/>
    <property type="match status" value="1"/>
</dbReference>
<dbReference type="OrthoDB" id="9815923at2"/>
<evidence type="ECO:0000259" key="2">
    <source>
        <dbReference type="Pfam" id="PF00535"/>
    </source>
</evidence>